<dbReference type="EMBL" id="KZ613943">
    <property type="protein sequence ID" value="PMD42690.1"/>
    <property type="molecule type" value="Genomic_DNA"/>
</dbReference>
<dbReference type="STRING" id="1149755.A0A2J6RW00"/>
<dbReference type="PANTHER" id="PTHR30502:SF8">
    <property type="entry name" value="SYNTHASE, PUTATIVE-RELATED"/>
    <property type="match status" value="1"/>
</dbReference>
<dbReference type="InterPro" id="IPR015813">
    <property type="entry name" value="Pyrv/PenolPyrv_kinase-like_dom"/>
</dbReference>
<dbReference type="GO" id="GO:0016832">
    <property type="term" value="F:aldehyde-lyase activity"/>
    <property type="evidence" value="ECO:0007669"/>
    <property type="project" value="TreeGrafter"/>
</dbReference>
<keyword evidence="2" id="KW-0456">Lyase</keyword>
<evidence type="ECO:0000313" key="5">
    <source>
        <dbReference type="Proteomes" id="UP000235786"/>
    </source>
</evidence>
<dbReference type="PANTHER" id="PTHR30502">
    <property type="entry name" value="2-KETO-3-DEOXY-L-RHAMNONATE ALDOLASE"/>
    <property type="match status" value="1"/>
</dbReference>
<accession>A0A2J6RW00</accession>
<organism evidence="4 5">
    <name type="scientific">Hyaloscypha variabilis (strain UAMH 11265 / GT02V1 / F)</name>
    <name type="common">Meliniomyces variabilis</name>
    <dbReference type="NCBI Taxonomy" id="1149755"/>
    <lineage>
        <taxon>Eukaryota</taxon>
        <taxon>Fungi</taxon>
        <taxon>Dikarya</taxon>
        <taxon>Ascomycota</taxon>
        <taxon>Pezizomycotina</taxon>
        <taxon>Leotiomycetes</taxon>
        <taxon>Helotiales</taxon>
        <taxon>Hyaloscyphaceae</taxon>
        <taxon>Hyaloscypha</taxon>
        <taxon>Hyaloscypha variabilis</taxon>
    </lineage>
</organism>
<gene>
    <name evidence="4" type="ORF">L207DRAFT_632429</name>
</gene>
<dbReference type="SUPFAM" id="SSF51621">
    <property type="entry name" value="Phosphoenolpyruvate/pyruvate domain"/>
    <property type="match status" value="1"/>
</dbReference>
<reference evidence="4 5" key="1">
    <citation type="submission" date="2016-04" db="EMBL/GenBank/DDBJ databases">
        <title>A degradative enzymes factory behind the ericoid mycorrhizal symbiosis.</title>
        <authorList>
            <consortium name="DOE Joint Genome Institute"/>
            <person name="Martino E."/>
            <person name="Morin E."/>
            <person name="Grelet G."/>
            <person name="Kuo A."/>
            <person name="Kohler A."/>
            <person name="Daghino S."/>
            <person name="Barry K."/>
            <person name="Choi C."/>
            <person name="Cichocki N."/>
            <person name="Clum A."/>
            <person name="Copeland A."/>
            <person name="Hainaut M."/>
            <person name="Haridas S."/>
            <person name="Labutti K."/>
            <person name="Lindquist E."/>
            <person name="Lipzen A."/>
            <person name="Khouja H.-R."/>
            <person name="Murat C."/>
            <person name="Ohm R."/>
            <person name="Olson A."/>
            <person name="Spatafora J."/>
            <person name="Veneault-Fourrey C."/>
            <person name="Henrissat B."/>
            <person name="Grigoriev I."/>
            <person name="Martin F."/>
            <person name="Perotto S."/>
        </authorList>
    </citation>
    <scope>NUCLEOTIDE SEQUENCE [LARGE SCALE GENOMIC DNA]</scope>
    <source>
        <strain evidence="4 5">F</strain>
    </source>
</reference>
<dbReference type="OrthoDB" id="1621678at2759"/>
<feature type="domain" description="HpcH/HpaI aldolase/citrate lyase" evidence="3">
    <location>
        <begin position="73"/>
        <end position="306"/>
    </location>
</feature>
<keyword evidence="4" id="KW-0670">Pyruvate</keyword>
<dbReference type="Proteomes" id="UP000235786">
    <property type="component" value="Unassembled WGS sequence"/>
</dbReference>
<dbReference type="InterPro" id="IPR005000">
    <property type="entry name" value="Aldolase/citrate-lyase_domain"/>
</dbReference>
<dbReference type="Pfam" id="PF03328">
    <property type="entry name" value="HpcH_HpaI"/>
    <property type="match status" value="1"/>
</dbReference>
<protein>
    <submittedName>
        <fullName evidence="4">Phosphoenolpyruvate/pyruvate domain-containing protein</fullName>
    </submittedName>
</protein>
<dbReference type="GO" id="GO:0005737">
    <property type="term" value="C:cytoplasm"/>
    <property type="evidence" value="ECO:0007669"/>
    <property type="project" value="TreeGrafter"/>
</dbReference>
<dbReference type="GO" id="GO:0046872">
    <property type="term" value="F:metal ion binding"/>
    <property type="evidence" value="ECO:0007669"/>
    <property type="project" value="UniProtKB-KW"/>
</dbReference>
<dbReference type="Gene3D" id="3.20.20.60">
    <property type="entry name" value="Phosphoenolpyruvate-binding domains"/>
    <property type="match status" value="1"/>
</dbReference>
<dbReference type="InterPro" id="IPR050251">
    <property type="entry name" value="HpcH-HpaI_aldolase"/>
</dbReference>
<evidence type="ECO:0000313" key="4">
    <source>
        <dbReference type="EMBL" id="PMD42690.1"/>
    </source>
</evidence>
<name>A0A2J6RW00_HYAVF</name>
<evidence type="ECO:0000259" key="3">
    <source>
        <dbReference type="Pfam" id="PF03328"/>
    </source>
</evidence>
<keyword evidence="5" id="KW-1185">Reference proteome</keyword>
<dbReference type="InterPro" id="IPR040442">
    <property type="entry name" value="Pyrv_kinase-like_dom_sf"/>
</dbReference>
<evidence type="ECO:0000256" key="1">
    <source>
        <dbReference type="ARBA" id="ARBA00022723"/>
    </source>
</evidence>
<proteinExistence type="predicted"/>
<evidence type="ECO:0000256" key="2">
    <source>
        <dbReference type="ARBA" id="ARBA00023239"/>
    </source>
</evidence>
<sequence>MTGTTVPMNGHANGAAKKGGVAKAKKYDFKPVNHAEFAQKGMALYRAPSLLQPHRAREAILDSHQGKIPPLLGYYMGLSSPPLAKVVAQLGYDLVWIDWEHASTNVETMTQMVHDIQFISEGRTHALVRVPGHDHAAIGFALDAGASIVCPQVDTVEQAQHIVSAAKFGAIRNGTRSAPPARFMPGLSDTPVDPSRTLHECLNDQAAIIIQIETVEGIHNLDAILTECGEYIDSVWLGSLDARVSMGLSGMGGVEPEWLEAVALFESTLTKHNQAVSGFSLGPPEVRAVLSKGKSFLMVAADFHSIVGNGLQDLASSKAEYKQQSQEGVYKRIDI</sequence>
<dbReference type="AlphaFoldDB" id="A0A2J6RW00"/>
<keyword evidence="1" id="KW-0479">Metal-binding</keyword>